<accession>A0A382KYS6</accession>
<feature type="non-terminal residue" evidence="1">
    <location>
        <position position="121"/>
    </location>
</feature>
<reference evidence="1" key="1">
    <citation type="submission" date="2018-05" db="EMBL/GenBank/DDBJ databases">
        <authorList>
            <person name="Lanie J.A."/>
            <person name="Ng W.-L."/>
            <person name="Kazmierczak K.M."/>
            <person name="Andrzejewski T.M."/>
            <person name="Davidsen T.M."/>
            <person name="Wayne K.J."/>
            <person name="Tettelin H."/>
            <person name="Glass J.I."/>
            <person name="Rusch D."/>
            <person name="Podicherti R."/>
            <person name="Tsui H.-C.T."/>
            <person name="Winkler M.E."/>
        </authorList>
    </citation>
    <scope>NUCLEOTIDE SEQUENCE</scope>
</reference>
<sequence length="121" mass="14384">MTFQRSAFVDHEVITRYKLEMDRLRVRRKELEGFSHDLDRRLDYERDSKSALRHLESICHRVADRLDNMSFEELQEILRLVVDRFTVENGTARIDTVIPGPKDEGQLRARRSELIEPQRCG</sequence>
<gene>
    <name evidence="1" type="ORF">METZ01_LOCUS282464</name>
</gene>
<evidence type="ECO:0000313" key="1">
    <source>
        <dbReference type="EMBL" id="SVC29610.1"/>
    </source>
</evidence>
<protein>
    <submittedName>
        <fullName evidence="1">Uncharacterized protein</fullName>
    </submittedName>
</protein>
<organism evidence="1">
    <name type="scientific">marine metagenome</name>
    <dbReference type="NCBI Taxonomy" id="408172"/>
    <lineage>
        <taxon>unclassified sequences</taxon>
        <taxon>metagenomes</taxon>
        <taxon>ecological metagenomes</taxon>
    </lineage>
</organism>
<name>A0A382KYS6_9ZZZZ</name>
<proteinExistence type="predicted"/>
<dbReference type="AlphaFoldDB" id="A0A382KYS6"/>
<dbReference type="EMBL" id="UINC01083676">
    <property type="protein sequence ID" value="SVC29610.1"/>
    <property type="molecule type" value="Genomic_DNA"/>
</dbReference>